<dbReference type="SUPFAM" id="SSF52266">
    <property type="entry name" value="SGNH hydrolase"/>
    <property type="match status" value="1"/>
</dbReference>
<reference evidence="2" key="1">
    <citation type="submission" date="2023-08" db="EMBL/GenBank/DDBJ databases">
        <authorList>
            <person name="Alioto T."/>
            <person name="Alioto T."/>
            <person name="Gomez Garrido J."/>
        </authorList>
    </citation>
    <scope>NUCLEOTIDE SEQUENCE</scope>
</reference>
<feature type="compositionally biased region" description="Polar residues" evidence="1">
    <location>
        <begin position="92"/>
        <end position="106"/>
    </location>
</feature>
<feature type="region of interest" description="Disordered" evidence="1">
    <location>
        <begin position="90"/>
        <end position="109"/>
    </location>
</feature>
<gene>
    <name evidence="2" type="ORF">XNOV1_A011870</name>
</gene>
<evidence type="ECO:0000313" key="2">
    <source>
        <dbReference type="EMBL" id="CAJ1066374.1"/>
    </source>
</evidence>
<proteinExistence type="predicted"/>
<accession>A0AAV1G038</accession>
<dbReference type="Proteomes" id="UP001178508">
    <property type="component" value="Chromosome 10"/>
</dbReference>
<keyword evidence="3" id="KW-1185">Reference proteome</keyword>
<sequence length="283" mass="30940">MPAKTQVHAGGGVEAPVSSTPCQPELWSIACRDKHHAVPPSTLSSPPTIPMTSRFDVLSKEDFPPLGENAQQQQAVKPSSIHRKLLKEAVAQRSSGSNTNPVTTGPSAAGKRCFSGLQSTLEPSSPSPTQKCVHEGLAQSPAFSRALHGGLLHLKAILDDSVVAHVGSNDLHLQQSEKLRNDFIQLIDSILDVGKQCVISGPFPSPRFGDVKFSRSQQLHIWLKDYCCNRGIPYVDNFTTFYTRTDLFKHDRLHPNYTRSRLLSLNIDLTLHSCKAFSASTIP</sequence>
<dbReference type="EMBL" id="OY660873">
    <property type="protein sequence ID" value="CAJ1066374.1"/>
    <property type="molecule type" value="Genomic_DNA"/>
</dbReference>
<evidence type="ECO:0000256" key="1">
    <source>
        <dbReference type="SAM" id="MobiDB-lite"/>
    </source>
</evidence>
<evidence type="ECO:0000313" key="3">
    <source>
        <dbReference type="Proteomes" id="UP001178508"/>
    </source>
</evidence>
<dbReference type="Gene3D" id="3.40.50.12700">
    <property type="match status" value="1"/>
</dbReference>
<protein>
    <submittedName>
        <fullName evidence="2">Uncharacterized protein LOC121656406</fullName>
    </submittedName>
</protein>
<organism evidence="2 3">
    <name type="scientific">Xyrichtys novacula</name>
    <name type="common">Pearly razorfish</name>
    <name type="synonym">Hemipteronotus novacula</name>
    <dbReference type="NCBI Taxonomy" id="13765"/>
    <lineage>
        <taxon>Eukaryota</taxon>
        <taxon>Metazoa</taxon>
        <taxon>Chordata</taxon>
        <taxon>Craniata</taxon>
        <taxon>Vertebrata</taxon>
        <taxon>Euteleostomi</taxon>
        <taxon>Actinopterygii</taxon>
        <taxon>Neopterygii</taxon>
        <taxon>Teleostei</taxon>
        <taxon>Neoteleostei</taxon>
        <taxon>Acanthomorphata</taxon>
        <taxon>Eupercaria</taxon>
        <taxon>Labriformes</taxon>
        <taxon>Labridae</taxon>
        <taxon>Xyrichtys</taxon>
    </lineage>
</organism>
<dbReference type="AlphaFoldDB" id="A0AAV1G038"/>
<feature type="region of interest" description="Disordered" evidence="1">
    <location>
        <begin position="1"/>
        <end position="20"/>
    </location>
</feature>
<name>A0AAV1G038_XYRNO</name>